<evidence type="ECO:0000313" key="7">
    <source>
        <dbReference type="Proteomes" id="UP001446337"/>
    </source>
</evidence>
<sequence length="333" mass="34456">MPDPTPGPGEVIIEIKASGMCGTDLKYYRASDGASAIGFASASGAPVIAGHEPCGIVCEAGPGVTSPLARIGRRVMNHHYAGCGCCNPCRTGWTQMCDEGSITFGANGDGAHARYMKVPADSLVALPDELSFQAGAAISCGTGTAWGGLHRLGLRGEDTIAIFGQGPVGLSGTQLAVAMGARVIALDFDDSRLERAREFGADCVINARAEDPAAAIIEATGGRGAACAMDCTGSSAARSAAVRSAAKWGRVVFLGEGGNVTIDVSTEMNRKQLSIYGSWTFSRSGQADCARFVAERGIDVDRLFTHSWPLEQAEQAYGLFDTQTTGKGVLIPA</sequence>
<evidence type="ECO:0000256" key="2">
    <source>
        <dbReference type="ARBA" id="ARBA00022833"/>
    </source>
</evidence>
<dbReference type="InterPro" id="IPR002328">
    <property type="entry name" value="ADH_Zn_CS"/>
</dbReference>
<dbReference type="Pfam" id="PF08240">
    <property type="entry name" value="ADH_N"/>
    <property type="match status" value="1"/>
</dbReference>
<organism evidence="6 7">
    <name type="scientific">Achromobacter denitrificans</name>
    <name type="common">Alcaligenes denitrificans</name>
    <dbReference type="NCBI Taxonomy" id="32002"/>
    <lineage>
        <taxon>Bacteria</taxon>
        <taxon>Pseudomonadati</taxon>
        <taxon>Pseudomonadota</taxon>
        <taxon>Betaproteobacteria</taxon>
        <taxon>Burkholderiales</taxon>
        <taxon>Alcaligenaceae</taxon>
        <taxon>Achromobacter</taxon>
    </lineage>
</organism>
<dbReference type="Pfam" id="PF00107">
    <property type="entry name" value="ADH_zinc_N"/>
    <property type="match status" value="1"/>
</dbReference>
<dbReference type="PANTHER" id="PTHR43401">
    <property type="entry name" value="L-THREONINE 3-DEHYDROGENASE"/>
    <property type="match status" value="1"/>
</dbReference>
<protein>
    <submittedName>
        <fullName evidence="6">Zinc-binding dehydrogenase</fullName>
    </submittedName>
</protein>
<keyword evidence="7" id="KW-1185">Reference proteome</keyword>
<proteinExistence type="inferred from homology"/>
<comment type="cofactor">
    <cofactor evidence="4">
        <name>Zn(2+)</name>
        <dbReference type="ChEBI" id="CHEBI:29105"/>
    </cofactor>
</comment>
<dbReference type="InterPro" id="IPR013149">
    <property type="entry name" value="ADH-like_C"/>
</dbReference>
<dbReference type="Proteomes" id="UP001446337">
    <property type="component" value="Chromosome"/>
</dbReference>
<dbReference type="InterPro" id="IPR036291">
    <property type="entry name" value="NAD(P)-bd_dom_sf"/>
</dbReference>
<evidence type="ECO:0000259" key="5">
    <source>
        <dbReference type="SMART" id="SM00829"/>
    </source>
</evidence>
<dbReference type="InterPro" id="IPR013154">
    <property type="entry name" value="ADH-like_N"/>
</dbReference>
<dbReference type="PROSITE" id="PS00059">
    <property type="entry name" value="ADH_ZINC"/>
    <property type="match status" value="1"/>
</dbReference>
<keyword evidence="1 4" id="KW-0479">Metal-binding</keyword>
<dbReference type="InterPro" id="IPR050129">
    <property type="entry name" value="Zn_alcohol_dh"/>
</dbReference>
<evidence type="ECO:0000313" key="6">
    <source>
        <dbReference type="EMBL" id="XAN16116.1"/>
    </source>
</evidence>
<dbReference type="EMBL" id="CP154792">
    <property type="protein sequence ID" value="XAN16116.1"/>
    <property type="molecule type" value="Genomic_DNA"/>
</dbReference>
<dbReference type="CDD" id="cd08239">
    <property type="entry name" value="THR_DH_like"/>
    <property type="match status" value="1"/>
</dbReference>
<feature type="domain" description="Enoyl reductase (ER)" evidence="5">
    <location>
        <begin position="1"/>
        <end position="330"/>
    </location>
</feature>
<evidence type="ECO:0000256" key="1">
    <source>
        <dbReference type="ARBA" id="ARBA00022723"/>
    </source>
</evidence>
<comment type="similarity">
    <text evidence="4">Belongs to the zinc-containing alcohol dehydrogenase family.</text>
</comment>
<name>A0ABZ3G5X6_ACHDE</name>
<accession>A0ABZ3G5X6</accession>
<keyword evidence="3" id="KW-0560">Oxidoreductase</keyword>
<keyword evidence="2 4" id="KW-0862">Zinc</keyword>
<dbReference type="Gene3D" id="3.90.180.10">
    <property type="entry name" value="Medium-chain alcohol dehydrogenases, catalytic domain"/>
    <property type="match status" value="1"/>
</dbReference>
<dbReference type="SUPFAM" id="SSF51735">
    <property type="entry name" value="NAD(P)-binding Rossmann-fold domains"/>
    <property type="match status" value="1"/>
</dbReference>
<dbReference type="RefSeq" id="WP_308464396.1">
    <property type="nucleotide sequence ID" value="NZ_BLWG01000027.1"/>
</dbReference>
<reference evidence="6 7" key="1">
    <citation type="submission" date="2024-05" db="EMBL/GenBank/DDBJ databases">
        <title>Achromobacter denitrificans. BP1, complete genome.</title>
        <authorList>
            <person name="Zhang B."/>
        </authorList>
    </citation>
    <scope>NUCLEOTIDE SEQUENCE [LARGE SCALE GENOMIC DNA]</scope>
    <source>
        <strain evidence="6 7">BP1</strain>
    </source>
</reference>
<evidence type="ECO:0000256" key="3">
    <source>
        <dbReference type="ARBA" id="ARBA00023002"/>
    </source>
</evidence>
<evidence type="ECO:0000256" key="4">
    <source>
        <dbReference type="RuleBase" id="RU361277"/>
    </source>
</evidence>
<dbReference type="SMART" id="SM00829">
    <property type="entry name" value="PKS_ER"/>
    <property type="match status" value="1"/>
</dbReference>
<dbReference type="PANTHER" id="PTHR43401:SF2">
    <property type="entry name" value="L-THREONINE 3-DEHYDROGENASE"/>
    <property type="match status" value="1"/>
</dbReference>
<dbReference type="SUPFAM" id="SSF50129">
    <property type="entry name" value="GroES-like"/>
    <property type="match status" value="1"/>
</dbReference>
<dbReference type="InterPro" id="IPR020843">
    <property type="entry name" value="ER"/>
</dbReference>
<dbReference type="InterPro" id="IPR011032">
    <property type="entry name" value="GroES-like_sf"/>
</dbReference>
<gene>
    <name evidence="6" type="ORF">AAIK43_32900</name>
</gene>